<reference evidence="3" key="1">
    <citation type="journal article" date="2021" name="PeerJ">
        <title>Extensive microbial diversity within the chicken gut microbiome revealed by metagenomics and culture.</title>
        <authorList>
            <person name="Gilroy R."/>
            <person name="Ravi A."/>
            <person name="Getino M."/>
            <person name="Pursley I."/>
            <person name="Horton D.L."/>
            <person name="Alikhan N.F."/>
            <person name="Baker D."/>
            <person name="Gharbi K."/>
            <person name="Hall N."/>
            <person name="Watson M."/>
            <person name="Adriaenssens E.M."/>
            <person name="Foster-Nyarko E."/>
            <person name="Jarju S."/>
            <person name="Secka A."/>
            <person name="Antonio M."/>
            <person name="Oren A."/>
            <person name="Chaudhuri R.R."/>
            <person name="La Ragione R."/>
            <person name="Hildebrand F."/>
            <person name="Pallen M.J."/>
        </authorList>
    </citation>
    <scope>NUCLEOTIDE SEQUENCE</scope>
    <source>
        <strain evidence="3">CHK169-2315</strain>
    </source>
</reference>
<dbReference type="Pfam" id="PF07697">
    <property type="entry name" value="7TMR-HDED"/>
    <property type="match status" value="1"/>
</dbReference>
<dbReference type="Proteomes" id="UP000823937">
    <property type="component" value="Unassembled WGS sequence"/>
</dbReference>
<feature type="transmembrane region" description="Helical" evidence="1">
    <location>
        <begin position="409"/>
        <end position="431"/>
    </location>
</feature>
<evidence type="ECO:0000259" key="2">
    <source>
        <dbReference type="SMART" id="SM00471"/>
    </source>
</evidence>
<dbReference type="Pfam" id="PF07698">
    <property type="entry name" value="7TM-7TMR_HD"/>
    <property type="match status" value="1"/>
</dbReference>
<feature type="transmembrane region" description="Helical" evidence="1">
    <location>
        <begin position="332"/>
        <end position="350"/>
    </location>
</feature>
<dbReference type="InterPro" id="IPR003607">
    <property type="entry name" value="HD/PDEase_dom"/>
</dbReference>
<feature type="transmembrane region" description="Helical" evidence="1">
    <location>
        <begin position="304"/>
        <end position="326"/>
    </location>
</feature>
<proteinExistence type="predicted"/>
<sequence>MKKFIDKLFSIFNSESKAIAIYLPMFILLAFIFVITINNVYTKTYDIERFDRAKETIRSPITIENEVETDRKMRETVSNVVDRYTVSEEITEEQVGLLEELFDAIETIEKEDTNKTPISLEDKTTHLEEILSEELINEIDEVVFMQLFRLDVKDRTKAKKTFIQSVEKTLNNGVRIENIQSAKEEVKSILKYSSLDDETKDAFKELIDFSVVENSFFDIEKTMEARNEAASGVEPVMIRSGDIIVREGQIVTNEIYEELQLVGLLNRGNQILPAIGLLIFATFLLSIITYELNRLYRRQHLTPAKTIAVLFISIITITLMKIMSLYTDQLQSVFLLVPVATGVLLIRLLIYERLAIILAIVYAILGSIIFNGEIPGSLNIESFLYFIFFQLAGIYLLRDVRDRMSIIKTAFGMAIINVMTIMFFLFLSFQQYYFIDFIIHASFGVAAAILSVVLTIGLMPFFETGLGILTDSKLLHLANPNQPLLRKILQDAPGTYHHSVMVANLSETACEAIGANGLLARVGSYYHDIGKTVNPYYFIENQVGIKNPHDFISAKESAEIIIGHVTNGAEMLKKEQLPKEIIDICLQHHGTSLVEYFYRMAEKEGKQVDEADFRYPGPRPQTKEAGVISICDATEAAVRSLDEPSNEKIANIVQNIVNNKLLDGQFNETPLTIKEIHTIRETVCTTLQGIFHSRIQYPDKEE</sequence>
<comment type="caution">
    <text evidence="3">The sequence shown here is derived from an EMBL/GenBank/DDBJ whole genome shotgun (WGS) entry which is preliminary data.</text>
</comment>
<dbReference type="CDD" id="cd00077">
    <property type="entry name" value="HDc"/>
    <property type="match status" value="1"/>
</dbReference>
<dbReference type="SMART" id="SM00471">
    <property type="entry name" value="HDc"/>
    <property type="match status" value="1"/>
</dbReference>
<feature type="transmembrane region" description="Helical" evidence="1">
    <location>
        <begin position="355"/>
        <end position="372"/>
    </location>
</feature>
<feature type="transmembrane region" description="Helical" evidence="1">
    <location>
        <begin position="437"/>
        <end position="462"/>
    </location>
</feature>
<feature type="transmembrane region" description="Helical" evidence="1">
    <location>
        <begin position="21"/>
        <end position="41"/>
    </location>
</feature>
<dbReference type="PANTHER" id="PTHR36442:SF1">
    <property type="entry name" value="CYCLIC-DI-AMP PHOSPHODIESTERASE PGPH"/>
    <property type="match status" value="1"/>
</dbReference>
<dbReference type="InterPro" id="IPR006674">
    <property type="entry name" value="HD_domain"/>
</dbReference>
<dbReference type="Gene3D" id="1.10.3210.10">
    <property type="entry name" value="Hypothetical protein af1432"/>
    <property type="match status" value="1"/>
</dbReference>
<reference evidence="3" key="2">
    <citation type="submission" date="2021-04" db="EMBL/GenBank/DDBJ databases">
        <authorList>
            <person name="Gilroy R."/>
        </authorList>
    </citation>
    <scope>NUCLEOTIDE SEQUENCE</scope>
    <source>
        <strain evidence="3">CHK169-2315</strain>
    </source>
</reference>
<dbReference type="InterPro" id="IPR011624">
    <property type="entry name" value="Metal-dep_PHydrolase_7TM_extra"/>
</dbReference>
<dbReference type="InterPro" id="IPR011621">
    <property type="entry name" value="Metal-dep_PHydrolase_7TM_intra"/>
</dbReference>
<keyword evidence="1" id="KW-0472">Membrane</keyword>
<organism evidence="3 4">
    <name type="scientific">Candidatus Pseudogracilibacillus intestinigallinarum</name>
    <dbReference type="NCBI Taxonomy" id="2838742"/>
    <lineage>
        <taxon>Bacteria</taxon>
        <taxon>Bacillati</taxon>
        <taxon>Bacillota</taxon>
        <taxon>Bacilli</taxon>
        <taxon>Bacillales</taxon>
        <taxon>Bacillaceae</taxon>
        <taxon>Pseudogracilibacillus</taxon>
    </lineage>
</organism>
<feature type="transmembrane region" description="Helical" evidence="1">
    <location>
        <begin position="271"/>
        <end position="292"/>
    </location>
</feature>
<dbReference type="Pfam" id="PF01966">
    <property type="entry name" value="HD"/>
    <property type="match status" value="1"/>
</dbReference>
<evidence type="ECO:0000256" key="1">
    <source>
        <dbReference type="SAM" id="Phobius"/>
    </source>
</evidence>
<evidence type="ECO:0000313" key="3">
    <source>
        <dbReference type="EMBL" id="HIV73642.1"/>
    </source>
</evidence>
<feature type="transmembrane region" description="Helical" evidence="1">
    <location>
        <begin position="378"/>
        <end position="397"/>
    </location>
</feature>
<accession>A0A9D1PKC7</accession>
<dbReference type="NCBIfam" id="TIGR00277">
    <property type="entry name" value="HDIG"/>
    <property type="match status" value="1"/>
</dbReference>
<dbReference type="EMBL" id="DXHX01000015">
    <property type="protein sequence ID" value="HIV73642.1"/>
    <property type="molecule type" value="Genomic_DNA"/>
</dbReference>
<dbReference type="PANTHER" id="PTHR36442">
    <property type="entry name" value="CYCLIC-DI-AMP PHOSPHODIESTERASE PGPH"/>
    <property type="match status" value="1"/>
</dbReference>
<dbReference type="SUPFAM" id="SSF109604">
    <property type="entry name" value="HD-domain/PDEase-like"/>
    <property type="match status" value="1"/>
</dbReference>
<dbReference type="InterPro" id="IPR006675">
    <property type="entry name" value="HDIG_dom"/>
</dbReference>
<dbReference type="AlphaFoldDB" id="A0A9D1PKC7"/>
<protein>
    <submittedName>
        <fullName evidence="3">HDIG domain-containing protein</fullName>
    </submittedName>
</protein>
<name>A0A9D1PKC7_9BACI</name>
<evidence type="ECO:0000313" key="4">
    <source>
        <dbReference type="Proteomes" id="UP000823937"/>
    </source>
</evidence>
<dbReference type="InterPro" id="IPR052722">
    <property type="entry name" value="PgpH_phosphodiesterase"/>
</dbReference>
<gene>
    <name evidence="3" type="ORF">H9895_01005</name>
</gene>
<feature type="domain" description="HD/PDEase" evidence="2">
    <location>
        <begin position="491"/>
        <end position="646"/>
    </location>
</feature>
<keyword evidence="1" id="KW-0812">Transmembrane</keyword>
<keyword evidence="1" id="KW-1133">Transmembrane helix</keyword>